<organism evidence="1">
    <name type="scientific">marine metagenome</name>
    <dbReference type="NCBI Taxonomy" id="408172"/>
    <lineage>
        <taxon>unclassified sequences</taxon>
        <taxon>metagenomes</taxon>
        <taxon>ecological metagenomes</taxon>
    </lineage>
</organism>
<proteinExistence type="predicted"/>
<evidence type="ECO:0000313" key="1">
    <source>
        <dbReference type="EMBL" id="SVC64030.1"/>
    </source>
</evidence>
<sequence length="28" mass="3220">VLLLLLLWTLYILIINGPIASPKYRLPI</sequence>
<protein>
    <submittedName>
        <fullName evidence="1">Uncharacterized protein</fullName>
    </submittedName>
</protein>
<dbReference type="AlphaFoldDB" id="A0A382NTQ1"/>
<accession>A0A382NTQ1</accession>
<reference evidence="1" key="1">
    <citation type="submission" date="2018-05" db="EMBL/GenBank/DDBJ databases">
        <authorList>
            <person name="Lanie J.A."/>
            <person name="Ng W.-L."/>
            <person name="Kazmierczak K.M."/>
            <person name="Andrzejewski T.M."/>
            <person name="Davidsen T.M."/>
            <person name="Wayne K.J."/>
            <person name="Tettelin H."/>
            <person name="Glass J.I."/>
            <person name="Rusch D."/>
            <person name="Podicherti R."/>
            <person name="Tsui H.-C.T."/>
            <person name="Winkler M.E."/>
        </authorList>
    </citation>
    <scope>NUCLEOTIDE SEQUENCE</scope>
</reference>
<feature type="non-terminal residue" evidence="1">
    <location>
        <position position="28"/>
    </location>
</feature>
<dbReference type="EMBL" id="UINC01102419">
    <property type="protein sequence ID" value="SVC64030.1"/>
    <property type="molecule type" value="Genomic_DNA"/>
</dbReference>
<feature type="non-terminal residue" evidence="1">
    <location>
        <position position="1"/>
    </location>
</feature>
<gene>
    <name evidence="1" type="ORF">METZ01_LOCUS316884</name>
</gene>
<name>A0A382NTQ1_9ZZZZ</name>